<evidence type="ECO:0000256" key="7">
    <source>
        <dbReference type="ARBA" id="ARBA00022723"/>
    </source>
</evidence>
<organism evidence="16 17">
    <name type="scientific">Hermetia illucens</name>
    <name type="common">Black soldier fly</name>
    <dbReference type="NCBI Taxonomy" id="343691"/>
    <lineage>
        <taxon>Eukaryota</taxon>
        <taxon>Metazoa</taxon>
        <taxon>Ecdysozoa</taxon>
        <taxon>Arthropoda</taxon>
        <taxon>Hexapoda</taxon>
        <taxon>Insecta</taxon>
        <taxon>Pterygota</taxon>
        <taxon>Neoptera</taxon>
        <taxon>Endopterygota</taxon>
        <taxon>Diptera</taxon>
        <taxon>Brachycera</taxon>
        <taxon>Stratiomyomorpha</taxon>
        <taxon>Stratiomyidae</taxon>
        <taxon>Hermetiinae</taxon>
        <taxon>Hermetia</taxon>
    </lineage>
</organism>
<dbReference type="FunCoup" id="A0A7R8YTF8">
    <property type="interactions" value="2034"/>
</dbReference>
<proteinExistence type="inferred from homology"/>
<dbReference type="InterPro" id="IPR004843">
    <property type="entry name" value="Calcineurin-like_PHP"/>
</dbReference>
<dbReference type="Pfam" id="PF00149">
    <property type="entry name" value="Metallophos"/>
    <property type="match status" value="1"/>
</dbReference>
<keyword evidence="10" id="KW-0408">Iron</keyword>
<evidence type="ECO:0000256" key="14">
    <source>
        <dbReference type="SAM" id="MobiDB-lite"/>
    </source>
</evidence>
<dbReference type="GO" id="GO:0008419">
    <property type="term" value="F:RNA lariat debranching enzyme activity"/>
    <property type="evidence" value="ECO:0007669"/>
    <property type="project" value="TreeGrafter"/>
</dbReference>
<dbReference type="AlphaFoldDB" id="A0A7R8YTF8"/>
<keyword evidence="12" id="KW-0539">Nucleus</keyword>
<evidence type="ECO:0000256" key="12">
    <source>
        <dbReference type="ARBA" id="ARBA00023242"/>
    </source>
</evidence>
<dbReference type="Pfam" id="PF05011">
    <property type="entry name" value="DBR1"/>
    <property type="match status" value="1"/>
</dbReference>
<evidence type="ECO:0000256" key="1">
    <source>
        <dbReference type="ARBA" id="ARBA00001936"/>
    </source>
</evidence>
<dbReference type="InterPro" id="IPR041816">
    <property type="entry name" value="Dbr1_N"/>
</dbReference>
<evidence type="ECO:0000256" key="8">
    <source>
        <dbReference type="ARBA" id="ARBA00022801"/>
    </source>
</evidence>
<sequence length="503" mass="57588">MRIAIEGCAHGELEKIYNTIESIEKHENYKIDLLICCGDFQATRNLEDLQTMAVPKKYQDICTFYKYYSGEKIAPVLTIFIGGNHEASNYLQELPYGGWVAPKIYYLGYAGVVRVNGIRIAGISGIYKGYDYYRGHHEFSPYDESTRKSVYHTRQLEVFRLRQLSDDIDVFISHDWPRGIHNYGNHEQLVRFKPHFREDIEQDQLGSPPLGELLNSLQPTYWFAAHLHCKFAALVPHEDTGKVTKFLALDKCLPKRRFLQVLELESDCPDDGDLVFEYDLEWLTILHITNHLVHVKNSSNYMPGPNGSGRYNFTPTDEEKEHVRNKLDCDLKIPDNFCRTVEPYNIQKNLDVSMDFEQPKSQINPQTMSFCDRLGIDDPLSLAMVMNGHELSHSRSFDDSLNDSSVLMDSSEQLDCSVNSSQCSPLKRISLLSMLPKPRADDSNPDELDIDGEKPVRTEVIDSSGKVESGPADDEERQPDITPPVKKFKRRNQSIYNAADEDE</sequence>
<comment type="function">
    <text evidence="13">Cleaves the 2'-5' phosphodiester linkage at the branch point of lariat intron pre-mRNAs after splicing and converts them into linear molecules that are subsequently degraded. It thereby facilitates ribonucleotide turnover.</text>
</comment>
<keyword evidence="8" id="KW-0378">Hydrolase</keyword>
<name>A0A7R8YTF8_HERIL</name>
<evidence type="ECO:0000256" key="9">
    <source>
        <dbReference type="ARBA" id="ARBA00022833"/>
    </source>
</evidence>
<dbReference type="InterPro" id="IPR007708">
    <property type="entry name" value="DBR1_C"/>
</dbReference>
<dbReference type="FunFam" id="3.60.21.10:FF:000035">
    <property type="entry name" value="Lariat debranching enzyme"/>
    <property type="match status" value="1"/>
</dbReference>
<evidence type="ECO:0000256" key="5">
    <source>
        <dbReference type="ARBA" id="ARBA00006045"/>
    </source>
</evidence>
<evidence type="ECO:0000256" key="4">
    <source>
        <dbReference type="ARBA" id="ARBA00004123"/>
    </source>
</evidence>
<comment type="cofactor">
    <cofactor evidence="3">
        <name>Fe(2+)</name>
        <dbReference type="ChEBI" id="CHEBI:29033"/>
    </cofactor>
</comment>
<dbReference type="OMA" id="GIDDPLC"/>
<dbReference type="OrthoDB" id="407609at2759"/>
<comment type="similarity">
    <text evidence="5">Belongs to the lariat debranching enzyme family.</text>
</comment>
<dbReference type="PANTHER" id="PTHR12849">
    <property type="entry name" value="RNA LARIAT DEBRANCHING ENZYME"/>
    <property type="match status" value="1"/>
</dbReference>
<accession>A0A7R8YTF8</accession>
<evidence type="ECO:0000313" key="16">
    <source>
        <dbReference type="EMBL" id="CAD7083595.1"/>
    </source>
</evidence>
<dbReference type="Proteomes" id="UP000594454">
    <property type="component" value="Chromosome 2"/>
</dbReference>
<comment type="cofactor">
    <cofactor evidence="1">
        <name>Mn(2+)</name>
        <dbReference type="ChEBI" id="CHEBI:29035"/>
    </cofactor>
</comment>
<reference evidence="16 17" key="1">
    <citation type="submission" date="2020-11" db="EMBL/GenBank/DDBJ databases">
        <authorList>
            <person name="Wallbank WR R."/>
            <person name="Pardo Diaz C."/>
            <person name="Kozak K."/>
            <person name="Martin S."/>
            <person name="Jiggins C."/>
            <person name="Moest M."/>
            <person name="Warren A I."/>
            <person name="Generalovic N T."/>
            <person name="Byers J.R.P. K."/>
            <person name="Montejo-Kovacevich G."/>
            <person name="Yen C E."/>
        </authorList>
    </citation>
    <scope>NUCLEOTIDE SEQUENCE [LARGE SCALE GENOMIC DNA]</scope>
</reference>
<dbReference type="CDD" id="cd00844">
    <property type="entry name" value="MPP_Dbr1_N"/>
    <property type="match status" value="1"/>
</dbReference>
<dbReference type="GO" id="GO:0000398">
    <property type="term" value="P:mRNA splicing, via spliceosome"/>
    <property type="evidence" value="ECO:0007669"/>
    <property type="project" value="TreeGrafter"/>
</dbReference>
<feature type="compositionally biased region" description="Basic and acidic residues" evidence="14">
    <location>
        <begin position="451"/>
        <end position="460"/>
    </location>
</feature>
<keyword evidence="7" id="KW-0479">Metal-binding</keyword>
<evidence type="ECO:0000256" key="2">
    <source>
        <dbReference type="ARBA" id="ARBA00001947"/>
    </source>
</evidence>
<evidence type="ECO:0000259" key="15">
    <source>
        <dbReference type="SMART" id="SM01124"/>
    </source>
</evidence>
<evidence type="ECO:0000313" key="17">
    <source>
        <dbReference type="Proteomes" id="UP000594454"/>
    </source>
</evidence>
<dbReference type="GO" id="GO:0046872">
    <property type="term" value="F:metal ion binding"/>
    <property type="evidence" value="ECO:0007669"/>
    <property type="project" value="UniProtKB-KW"/>
</dbReference>
<keyword evidence="6" id="KW-0507">mRNA processing</keyword>
<keyword evidence="11" id="KW-0464">Manganese</keyword>
<comment type="cofactor">
    <cofactor evidence="2">
        <name>Zn(2+)</name>
        <dbReference type="ChEBI" id="CHEBI:29105"/>
    </cofactor>
</comment>
<dbReference type="Gene3D" id="3.60.21.10">
    <property type="match status" value="1"/>
</dbReference>
<keyword evidence="17" id="KW-1185">Reference proteome</keyword>
<feature type="domain" description="Lariat debranching enzyme C-terminal" evidence="15">
    <location>
        <begin position="235"/>
        <end position="380"/>
    </location>
</feature>
<evidence type="ECO:0000256" key="6">
    <source>
        <dbReference type="ARBA" id="ARBA00022664"/>
    </source>
</evidence>
<evidence type="ECO:0000256" key="11">
    <source>
        <dbReference type="ARBA" id="ARBA00023211"/>
    </source>
</evidence>
<dbReference type="PANTHER" id="PTHR12849:SF0">
    <property type="entry name" value="LARIAT DEBRANCHING ENZYME"/>
    <property type="match status" value="1"/>
</dbReference>
<dbReference type="EMBL" id="LR899010">
    <property type="protein sequence ID" value="CAD7083595.1"/>
    <property type="molecule type" value="Genomic_DNA"/>
</dbReference>
<dbReference type="GO" id="GO:0005634">
    <property type="term" value="C:nucleus"/>
    <property type="evidence" value="ECO:0007669"/>
    <property type="project" value="UniProtKB-SubCell"/>
</dbReference>
<evidence type="ECO:0000256" key="3">
    <source>
        <dbReference type="ARBA" id="ARBA00001954"/>
    </source>
</evidence>
<keyword evidence="9" id="KW-0862">Zinc</keyword>
<evidence type="ECO:0000256" key="13">
    <source>
        <dbReference type="ARBA" id="ARBA00058627"/>
    </source>
</evidence>
<dbReference type="SUPFAM" id="SSF56300">
    <property type="entry name" value="Metallo-dependent phosphatases"/>
    <property type="match status" value="1"/>
</dbReference>
<dbReference type="InParanoid" id="A0A7R8YTF8"/>
<evidence type="ECO:0000256" key="10">
    <source>
        <dbReference type="ARBA" id="ARBA00023004"/>
    </source>
</evidence>
<gene>
    <name evidence="16" type="ORF">HERILL_LOCUS6544</name>
</gene>
<feature type="region of interest" description="Disordered" evidence="14">
    <location>
        <begin position="436"/>
        <end position="503"/>
    </location>
</feature>
<protein>
    <recommendedName>
        <fullName evidence="15">Lariat debranching enzyme C-terminal domain-containing protein</fullName>
    </recommendedName>
</protein>
<dbReference type="SMART" id="SM01124">
    <property type="entry name" value="DBR1"/>
    <property type="match status" value="1"/>
</dbReference>
<dbReference type="InterPro" id="IPR029052">
    <property type="entry name" value="Metallo-depent_PP-like"/>
</dbReference>
<comment type="subcellular location">
    <subcellularLocation>
        <location evidence="4">Nucleus</location>
    </subcellularLocation>
</comment>